<dbReference type="InterPro" id="IPR006329">
    <property type="entry name" value="AMPD"/>
</dbReference>
<dbReference type="Pfam" id="PF19326">
    <property type="entry name" value="AMP_deaminase"/>
    <property type="match status" value="1"/>
</dbReference>
<dbReference type="GO" id="GO:0003876">
    <property type="term" value="F:AMP deaminase activity"/>
    <property type="evidence" value="ECO:0007669"/>
    <property type="project" value="InterPro"/>
</dbReference>
<dbReference type="InterPro" id="IPR032466">
    <property type="entry name" value="Metal_Hydrolase"/>
</dbReference>
<evidence type="ECO:0000256" key="2">
    <source>
        <dbReference type="ARBA" id="ARBA00023080"/>
    </source>
</evidence>
<reference evidence="3" key="2">
    <citation type="submission" date="2025-08" db="UniProtKB">
        <authorList>
            <consortium name="Ensembl"/>
        </authorList>
    </citation>
    <scope>IDENTIFICATION</scope>
</reference>
<dbReference type="GO" id="GO:0032264">
    <property type="term" value="P:IMP salvage"/>
    <property type="evidence" value="ECO:0007669"/>
    <property type="project" value="InterPro"/>
</dbReference>
<accession>A0A3P8UXA8</accession>
<reference evidence="3 4" key="1">
    <citation type="journal article" date="2014" name="Nat. Genet.">
        <title>Whole-genome sequence of a flatfish provides insights into ZW sex chromosome evolution and adaptation to a benthic lifestyle.</title>
        <authorList>
            <person name="Chen S."/>
            <person name="Zhang G."/>
            <person name="Shao C."/>
            <person name="Huang Q."/>
            <person name="Liu G."/>
            <person name="Zhang P."/>
            <person name="Song W."/>
            <person name="An N."/>
            <person name="Chalopin D."/>
            <person name="Volff J.N."/>
            <person name="Hong Y."/>
            <person name="Li Q."/>
            <person name="Sha Z."/>
            <person name="Zhou H."/>
            <person name="Xie M."/>
            <person name="Yu Q."/>
            <person name="Liu Y."/>
            <person name="Xiang H."/>
            <person name="Wang N."/>
            <person name="Wu K."/>
            <person name="Yang C."/>
            <person name="Zhou Q."/>
            <person name="Liao X."/>
            <person name="Yang L."/>
            <person name="Hu Q."/>
            <person name="Zhang J."/>
            <person name="Meng L."/>
            <person name="Jin L."/>
            <person name="Tian Y."/>
            <person name="Lian J."/>
            <person name="Yang J."/>
            <person name="Miao G."/>
            <person name="Liu S."/>
            <person name="Liang Z."/>
            <person name="Yan F."/>
            <person name="Li Y."/>
            <person name="Sun B."/>
            <person name="Zhang H."/>
            <person name="Zhang J."/>
            <person name="Zhu Y."/>
            <person name="Du M."/>
            <person name="Zhao Y."/>
            <person name="Schartl M."/>
            <person name="Tang Q."/>
            <person name="Wang J."/>
        </authorList>
    </citation>
    <scope>NUCLEOTIDE SEQUENCE</scope>
</reference>
<sequence length="158" mass="18402">MRSAPYEFPEDSPIEQLEERRLRLERQISQDVKFEPDILIRAKQEFMKTDSASDLELLKEQSQFSDLQEHEVVPEREYQRVTISGEEKCGVPFIDLLDAAKCVVKALFIRQKYMSLSLQTFYRTTARYLQDLSERPLDLDIYEESCTHPCTSLCGAIG</sequence>
<keyword evidence="2" id="KW-0546">Nucleotide metabolism</keyword>
<evidence type="ECO:0000256" key="1">
    <source>
        <dbReference type="ARBA" id="ARBA00006676"/>
    </source>
</evidence>
<dbReference type="GeneTree" id="ENSGT00950000183011"/>
<organism evidence="3 4">
    <name type="scientific">Cynoglossus semilaevis</name>
    <name type="common">Tongue sole</name>
    <dbReference type="NCBI Taxonomy" id="244447"/>
    <lineage>
        <taxon>Eukaryota</taxon>
        <taxon>Metazoa</taxon>
        <taxon>Chordata</taxon>
        <taxon>Craniata</taxon>
        <taxon>Vertebrata</taxon>
        <taxon>Euteleostomi</taxon>
        <taxon>Actinopterygii</taxon>
        <taxon>Neopterygii</taxon>
        <taxon>Teleostei</taxon>
        <taxon>Neoteleostei</taxon>
        <taxon>Acanthomorphata</taxon>
        <taxon>Carangaria</taxon>
        <taxon>Pleuronectiformes</taxon>
        <taxon>Pleuronectoidei</taxon>
        <taxon>Cynoglossidae</taxon>
        <taxon>Cynoglossinae</taxon>
        <taxon>Cynoglossus</taxon>
    </lineage>
</organism>
<comment type="similarity">
    <text evidence="1">Belongs to the metallo-dependent hydrolases superfamily. Adenosine and AMP deaminases family.</text>
</comment>
<dbReference type="Ensembl" id="ENSCSET00000006531.1">
    <property type="protein sequence ID" value="ENSCSEP00000006459.1"/>
    <property type="gene ID" value="ENSCSEG00000004178.1"/>
</dbReference>
<dbReference type="Proteomes" id="UP000265120">
    <property type="component" value="Chromosome 10"/>
</dbReference>
<name>A0A3P8UXA8_CYNSE</name>
<evidence type="ECO:0000313" key="4">
    <source>
        <dbReference type="Proteomes" id="UP000265120"/>
    </source>
</evidence>
<evidence type="ECO:0000313" key="3">
    <source>
        <dbReference type="Ensembl" id="ENSCSEP00000006459.1"/>
    </source>
</evidence>
<dbReference type="AlphaFoldDB" id="A0A3P8UXA8"/>
<dbReference type="InParanoid" id="A0A3P8UXA8"/>
<protein>
    <recommendedName>
        <fullName evidence="5">AMP deaminase 2</fullName>
    </recommendedName>
</protein>
<evidence type="ECO:0008006" key="5">
    <source>
        <dbReference type="Google" id="ProtNLM"/>
    </source>
</evidence>
<dbReference type="OMA" id="EESCTHP"/>
<keyword evidence="4" id="KW-1185">Reference proteome</keyword>
<reference evidence="3" key="3">
    <citation type="submission" date="2025-09" db="UniProtKB">
        <authorList>
            <consortium name="Ensembl"/>
        </authorList>
    </citation>
    <scope>IDENTIFICATION</scope>
</reference>
<dbReference type="SUPFAM" id="SSF51556">
    <property type="entry name" value="Metallo-dependent hydrolases"/>
    <property type="match status" value="1"/>
</dbReference>
<dbReference type="STRING" id="244447.ENSCSEP00000006459"/>
<proteinExistence type="inferred from homology"/>